<dbReference type="InterPro" id="IPR001478">
    <property type="entry name" value="PDZ"/>
</dbReference>
<feature type="region of interest" description="Disordered" evidence="1">
    <location>
        <begin position="126"/>
        <end position="182"/>
    </location>
</feature>
<gene>
    <name evidence="4" type="primary">arhgef12b</name>
</gene>
<evidence type="ECO:0000313" key="4">
    <source>
        <dbReference type="RefSeq" id="XP_008280677.1"/>
    </source>
</evidence>
<dbReference type="GO" id="GO:0001664">
    <property type="term" value="F:G protein-coupled receptor binding"/>
    <property type="evidence" value="ECO:0007669"/>
    <property type="project" value="TreeGrafter"/>
</dbReference>
<dbReference type="GO" id="GO:0005085">
    <property type="term" value="F:guanyl-nucleotide exchange factor activity"/>
    <property type="evidence" value="ECO:0007669"/>
    <property type="project" value="TreeGrafter"/>
</dbReference>
<feature type="region of interest" description="Disordered" evidence="1">
    <location>
        <begin position="1"/>
        <end position="35"/>
    </location>
</feature>
<dbReference type="FunFam" id="2.30.42.10:FF:000033">
    <property type="entry name" value="Rho guanine nucleotide exchange factor (GEF) 11"/>
    <property type="match status" value="1"/>
</dbReference>
<sequence>MSGTQSTLTDRTPSILNKDPTDKKPKNEKSSVSFKHDFDPTGLVQRCVIIQRDENGFGLTVSGDNPVFVQLVKEDGAAMRAGVQTGDRIIKVNGTLVTHSNHIEVVKLIKSGSYVALTVLGRPPGLPQIPLEGEKEGNEGRGEVSSSLSAPHVPALSGGEQSCSLTGQDPLTTSLCDGVRRQ</sequence>
<dbReference type="CDD" id="cd23069">
    <property type="entry name" value="PDZ_ARHGEF11-12-like"/>
    <property type="match status" value="1"/>
</dbReference>
<evidence type="ECO:0000313" key="3">
    <source>
        <dbReference type="Proteomes" id="UP000694891"/>
    </source>
</evidence>
<dbReference type="GO" id="GO:0005737">
    <property type="term" value="C:cytoplasm"/>
    <property type="evidence" value="ECO:0007669"/>
    <property type="project" value="TreeGrafter"/>
</dbReference>
<keyword evidence="3" id="KW-1185">Reference proteome</keyword>
<dbReference type="Pfam" id="PF00595">
    <property type="entry name" value="PDZ"/>
    <property type="match status" value="1"/>
</dbReference>
<dbReference type="PROSITE" id="PS50106">
    <property type="entry name" value="PDZ"/>
    <property type="match status" value="1"/>
</dbReference>
<feature type="compositionally biased region" description="Polar residues" evidence="1">
    <location>
        <begin position="159"/>
        <end position="175"/>
    </location>
</feature>
<organism evidence="3 4">
    <name type="scientific">Stegastes partitus</name>
    <name type="common">bicolor damselfish</name>
    <dbReference type="NCBI Taxonomy" id="144197"/>
    <lineage>
        <taxon>Eukaryota</taxon>
        <taxon>Metazoa</taxon>
        <taxon>Chordata</taxon>
        <taxon>Craniata</taxon>
        <taxon>Vertebrata</taxon>
        <taxon>Euteleostomi</taxon>
        <taxon>Actinopterygii</taxon>
        <taxon>Neopterygii</taxon>
        <taxon>Teleostei</taxon>
        <taxon>Neoteleostei</taxon>
        <taxon>Acanthomorphata</taxon>
        <taxon>Ovalentaria</taxon>
        <taxon>Pomacentridae</taxon>
        <taxon>Stegastes</taxon>
    </lineage>
</organism>
<dbReference type="AlphaFoldDB" id="A0A9Y4MYV6"/>
<dbReference type="SMART" id="SM00228">
    <property type="entry name" value="PDZ"/>
    <property type="match status" value="1"/>
</dbReference>
<protein>
    <submittedName>
        <fullName evidence="4">Rho guanine nucleotide exchange factor 12</fullName>
    </submittedName>
</protein>
<dbReference type="InterPro" id="IPR036034">
    <property type="entry name" value="PDZ_sf"/>
</dbReference>
<dbReference type="Gene3D" id="2.30.42.10">
    <property type="match status" value="1"/>
</dbReference>
<accession>A0A9Y4MYV6</accession>
<proteinExistence type="predicted"/>
<feature type="domain" description="PDZ" evidence="2">
    <location>
        <begin position="47"/>
        <end position="124"/>
    </location>
</feature>
<dbReference type="Proteomes" id="UP000694891">
    <property type="component" value="Unplaced"/>
</dbReference>
<feature type="compositionally biased region" description="Basic and acidic residues" evidence="1">
    <location>
        <begin position="132"/>
        <end position="142"/>
    </location>
</feature>
<reference evidence="4" key="1">
    <citation type="submission" date="2025-08" db="UniProtKB">
        <authorList>
            <consortium name="RefSeq"/>
        </authorList>
    </citation>
    <scope>IDENTIFICATION</scope>
</reference>
<dbReference type="PANTHER" id="PTHR45872">
    <property type="entry name" value="RHO GUANINE NUCLEOTIDE EXCHANGE FACTOR 2, ISOFORM D"/>
    <property type="match status" value="1"/>
</dbReference>
<name>A0A9Y4MYV6_9TELE</name>
<dbReference type="PANTHER" id="PTHR45872:SF3">
    <property type="entry name" value="RHO GUANINE NUCLEOTIDE EXCHANGE FACTOR 12"/>
    <property type="match status" value="1"/>
</dbReference>
<dbReference type="RefSeq" id="XP_008280677.1">
    <property type="nucleotide sequence ID" value="XM_008282455.1"/>
</dbReference>
<feature type="compositionally biased region" description="Polar residues" evidence="1">
    <location>
        <begin position="1"/>
        <end position="15"/>
    </location>
</feature>
<dbReference type="CTD" id="571031"/>
<feature type="compositionally biased region" description="Basic and acidic residues" evidence="1">
    <location>
        <begin position="19"/>
        <end position="35"/>
    </location>
</feature>
<evidence type="ECO:0000259" key="2">
    <source>
        <dbReference type="PROSITE" id="PS50106"/>
    </source>
</evidence>
<evidence type="ECO:0000256" key="1">
    <source>
        <dbReference type="SAM" id="MobiDB-lite"/>
    </source>
</evidence>
<dbReference type="SUPFAM" id="SSF50156">
    <property type="entry name" value="PDZ domain-like"/>
    <property type="match status" value="1"/>
</dbReference>
<dbReference type="GO" id="GO:0007186">
    <property type="term" value="P:G protein-coupled receptor signaling pathway"/>
    <property type="evidence" value="ECO:0007669"/>
    <property type="project" value="TreeGrafter"/>
</dbReference>